<feature type="region of interest" description="Disordered" evidence="1">
    <location>
        <begin position="317"/>
        <end position="356"/>
    </location>
</feature>
<gene>
    <name evidence="3" type="ORF">CYMTET_13124</name>
</gene>
<reference evidence="3 4" key="1">
    <citation type="journal article" date="2015" name="Genome Biol. Evol.">
        <title>Comparative Genomics of a Bacterivorous Green Alga Reveals Evolutionary Causalities and Consequences of Phago-Mixotrophic Mode of Nutrition.</title>
        <authorList>
            <person name="Burns J.A."/>
            <person name="Paasch A."/>
            <person name="Narechania A."/>
            <person name="Kim E."/>
        </authorList>
    </citation>
    <scope>NUCLEOTIDE SEQUENCE [LARGE SCALE GENOMIC DNA]</scope>
    <source>
        <strain evidence="3 4">PLY_AMNH</strain>
    </source>
</reference>
<dbReference type="EMBL" id="LGRX02005203">
    <property type="protein sequence ID" value="KAK3278965.1"/>
    <property type="molecule type" value="Genomic_DNA"/>
</dbReference>
<feature type="transmembrane region" description="Helical" evidence="2">
    <location>
        <begin position="139"/>
        <end position="158"/>
    </location>
</feature>
<organism evidence="3 4">
    <name type="scientific">Cymbomonas tetramitiformis</name>
    <dbReference type="NCBI Taxonomy" id="36881"/>
    <lineage>
        <taxon>Eukaryota</taxon>
        <taxon>Viridiplantae</taxon>
        <taxon>Chlorophyta</taxon>
        <taxon>Pyramimonadophyceae</taxon>
        <taxon>Pyramimonadales</taxon>
        <taxon>Pyramimonadaceae</taxon>
        <taxon>Cymbomonas</taxon>
    </lineage>
</organism>
<sequence>MEKCVLGKAEDAPESAAGQSCMFENMQTAVSISSRSLTQDTDPGNIFSRDPRYWLDDYLFYNNYKLSVHPSHKADSFFFMNLDASLSQLDEANITSPEADETTSLEEIKLEREPILHLQENCEGLLTILNRKCLFQTRYTIIVYCIVLSIFQIVYAMMNLRYVPESLDNPFPTRPKNLDSDMPQMYAMYGDKSYDSLNKKSASSMKYEYAVLTPALSYFHDFHKHTENIVSKFDDLEKNDLYNRLLRASIDREGVSRTDADSLRAKLKFVEDCVYSGTEGLVTDTLLKEYLAEFDKGNNKAAMYANIKQAALVETGNARGGGRGRWSDDQKEQRPAGGKGKGKGRGKPSGGAAAEG</sequence>
<dbReference type="AlphaFoldDB" id="A0AAE0GIR8"/>
<dbReference type="Proteomes" id="UP001190700">
    <property type="component" value="Unassembled WGS sequence"/>
</dbReference>
<evidence type="ECO:0000256" key="1">
    <source>
        <dbReference type="SAM" id="MobiDB-lite"/>
    </source>
</evidence>
<keyword evidence="2" id="KW-0472">Membrane</keyword>
<evidence type="ECO:0000256" key="2">
    <source>
        <dbReference type="SAM" id="Phobius"/>
    </source>
</evidence>
<evidence type="ECO:0000313" key="3">
    <source>
        <dbReference type="EMBL" id="KAK3278965.1"/>
    </source>
</evidence>
<feature type="compositionally biased region" description="Basic and acidic residues" evidence="1">
    <location>
        <begin position="325"/>
        <end position="334"/>
    </location>
</feature>
<proteinExistence type="predicted"/>
<keyword evidence="2" id="KW-0812">Transmembrane</keyword>
<accession>A0AAE0GIR8</accession>
<keyword evidence="2" id="KW-1133">Transmembrane helix</keyword>
<keyword evidence="4" id="KW-1185">Reference proteome</keyword>
<protein>
    <submittedName>
        <fullName evidence="3">Uncharacterized protein</fullName>
    </submittedName>
</protein>
<comment type="caution">
    <text evidence="3">The sequence shown here is derived from an EMBL/GenBank/DDBJ whole genome shotgun (WGS) entry which is preliminary data.</text>
</comment>
<name>A0AAE0GIR8_9CHLO</name>
<evidence type="ECO:0000313" key="4">
    <source>
        <dbReference type="Proteomes" id="UP001190700"/>
    </source>
</evidence>